<keyword evidence="1" id="KW-0175">Coiled coil</keyword>
<dbReference type="EMBL" id="LLWH01000162">
    <property type="protein sequence ID" value="KQB53701.1"/>
    <property type="molecule type" value="Genomic_DNA"/>
</dbReference>
<accession>A0A0Q0X1X7</accession>
<feature type="coiled-coil region" evidence="1">
    <location>
        <begin position="253"/>
        <end position="280"/>
    </location>
</feature>
<dbReference type="RefSeq" id="WP_055102834.1">
    <property type="nucleotide sequence ID" value="NZ_LLWH01000162.1"/>
</dbReference>
<keyword evidence="3" id="KW-1185">Reference proteome</keyword>
<evidence type="ECO:0000256" key="1">
    <source>
        <dbReference type="SAM" id="Coils"/>
    </source>
</evidence>
<gene>
    <name evidence="2" type="ORF">AQS70_09655</name>
</gene>
<organism evidence="2 3">
    <name type="scientific">Pseudomonas endophytica</name>
    <dbReference type="NCBI Taxonomy" id="1563157"/>
    <lineage>
        <taxon>Bacteria</taxon>
        <taxon>Pseudomonadati</taxon>
        <taxon>Pseudomonadota</taxon>
        <taxon>Gammaproteobacteria</taxon>
        <taxon>Pseudomonadales</taxon>
        <taxon>Pseudomonadaceae</taxon>
        <taxon>Pseudomonas</taxon>
    </lineage>
</organism>
<name>A0A0Q0X1X7_9PSED</name>
<dbReference type="Proteomes" id="UP000050342">
    <property type="component" value="Unassembled WGS sequence"/>
</dbReference>
<evidence type="ECO:0000313" key="2">
    <source>
        <dbReference type="EMBL" id="KQB53701.1"/>
    </source>
</evidence>
<dbReference type="Gene3D" id="3.40.50.11980">
    <property type="match status" value="1"/>
</dbReference>
<evidence type="ECO:0008006" key="4">
    <source>
        <dbReference type="Google" id="ProtNLM"/>
    </source>
</evidence>
<dbReference type="OrthoDB" id="5196680at2"/>
<evidence type="ECO:0000313" key="3">
    <source>
        <dbReference type="Proteomes" id="UP000050342"/>
    </source>
</evidence>
<proteinExistence type="predicted"/>
<dbReference type="STRING" id="1563157.AQS70_09655"/>
<reference evidence="2 3" key="1">
    <citation type="submission" date="2015-10" db="EMBL/GenBank/DDBJ databases">
        <title>Pseudomonas helleri sp. nov. and Pseudomonas weihenstephanensis sp. nov., isolated from raw cows milk.</title>
        <authorList>
            <person name="Von Neubeck M."/>
            <person name="Huptas C."/>
            <person name="Wenning M."/>
            <person name="Scherer S."/>
        </authorList>
    </citation>
    <scope>NUCLEOTIDE SEQUENCE [LARGE SCALE GENOMIC DNA]</scope>
    <source>
        <strain evidence="2 3">BSTT44</strain>
    </source>
</reference>
<dbReference type="AlphaFoldDB" id="A0A0Q0X1X7"/>
<sequence>MYSNHHAKRLVSLKGEIIKINADIQSLRADLEWFERFDQESNHSRLAQVQRETLAAREQLARVEQSIKASRAELNSAKGVAEAGWSPLHWFSSERCVAERQVSTLLERLAQFKSRQEGLVSGLGESEREQLRLSANSRRYQGFDSLQAKATITQLDNDVQRLQGVADEVRKDSAHWEAVAGEVYRNWKITHDQLRATERDLIDAECFINQLDNAQSSFDKRMAHDECENRFGVGQRSPDRVLKDRQFHQRKLEREEEKRKRRLRDTIRLLENEIRNLVVDGNNLCYLNEAGAKRRFIGLEVLKTLVPHLAATYGVTLVFDPGIRRQLDMSDNALQAMFPQARVLVMPPSLTADHPVLAAAEFDVETYVISNDHYSDYPDMAAVREDRVLHTVVHRDSVQIPQLQVLQPY</sequence>
<comment type="caution">
    <text evidence="2">The sequence shown here is derived from an EMBL/GenBank/DDBJ whole genome shotgun (WGS) entry which is preliminary data.</text>
</comment>
<protein>
    <recommendedName>
        <fullName evidence="4">RNase NYN domain-containing protein</fullName>
    </recommendedName>
</protein>